<keyword evidence="4" id="KW-1185">Reference proteome</keyword>
<dbReference type="Proteomes" id="UP000473325">
    <property type="component" value="Unassembled WGS sequence"/>
</dbReference>
<dbReference type="Pfam" id="PF01476">
    <property type="entry name" value="LysM"/>
    <property type="match status" value="1"/>
</dbReference>
<feature type="domain" description="LysM" evidence="2">
    <location>
        <begin position="67"/>
        <end position="116"/>
    </location>
</feature>
<dbReference type="CDD" id="cd00118">
    <property type="entry name" value="LysM"/>
    <property type="match status" value="1"/>
</dbReference>
<keyword evidence="1" id="KW-1133">Transmembrane helix</keyword>
<dbReference type="Gene3D" id="3.10.350.10">
    <property type="entry name" value="LysM domain"/>
    <property type="match status" value="1"/>
</dbReference>
<dbReference type="InterPro" id="IPR018392">
    <property type="entry name" value="LysM"/>
</dbReference>
<evidence type="ECO:0000313" key="4">
    <source>
        <dbReference type="Proteomes" id="UP000473325"/>
    </source>
</evidence>
<name>A0A6L7F3Y8_9ACTN</name>
<dbReference type="AlphaFoldDB" id="A0A6L7F3Y8"/>
<dbReference type="InterPro" id="IPR036779">
    <property type="entry name" value="LysM_dom_sf"/>
</dbReference>
<dbReference type="EMBL" id="WUEK01000016">
    <property type="protein sequence ID" value="MXG91911.1"/>
    <property type="molecule type" value="Genomic_DNA"/>
</dbReference>
<gene>
    <name evidence="3" type="ORF">GRQ65_20410</name>
</gene>
<comment type="caution">
    <text evidence="3">The sequence shown here is derived from an EMBL/GenBank/DDBJ whole genome shotgun (WGS) entry which is preliminary data.</text>
</comment>
<evidence type="ECO:0000256" key="1">
    <source>
        <dbReference type="SAM" id="Phobius"/>
    </source>
</evidence>
<dbReference type="SMART" id="SM00257">
    <property type="entry name" value="LysM"/>
    <property type="match status" value="1"/>
</dbReference>
<protein>
    <submittedName>
        <fullName evidence="3">LysM peptidoglycan-binding domain-containing protein</fullName>
    </submittedName>
</protein>
<accession>A0A6L7F3Y8</accession>
<feature type="transmembrane region" description="Helical" evidence="1">
    <location>
        <begin position="31"/>
        <end position="51"/>
    </location>
</feature>
<keyword evidence="1" id="KW-0472">Membrane</keyword>
<keyword evidence="1" id="KW-0812">Transmembrane</keyword>
<evidence type="ECO:0000313" key="3">
    <source>
        <dbReference type="EMBL" id="MXG91911.1"/>
    </source>
</evidence>
<proteinExistence type="predicted"/>
<organism evidence="3 4">
    <name type="scientific">Nocardioides flavescens</name>
    <dbReference type="NCBI Taxonomy" id="2691959"/>
    <lineage>
        <taxon>Bacteria</taxon>
        <taxon>Bacillati</taxon>
        <taxon>Actinomycetota</taxon>
        <taxon>Actinomycetes</taxon>
        <taxon>Propionibacteriales</taxon>
        <taxon>Nocardioidaceae</taxon>
        <taxon>Nocardioides</taxon>
    </lineage>
</organism>
<evidence type="ECO:0000259" key="2">
    <source>
        <dbReference type="SMART" id="SM00257"/>
    </source>
</evidence>
<reference evidence="3 4" key="1">
    <citation type="submission" date="2019-12" db="EMBL/GenBank/DDBJ databases">
        <authorList>
            <person name="Kun Z."/>
        </authorList>
    </citation>
    <scope>NUCLEOTIDE SEQUENCE [LARGE SCALE GENOMIC DNA]</scope>
    <source>
        <strain evidence="3 4">YIM 123512</strain>
    </source>
</reference>
<sequence length="118" mass="12305">MSLDTRFAPAPARGRAPAAAGTVRLTRRGRVVVLLVALVLAFAVGVFVTAASSVATLEPGAPEATEIVQVGSGDTLWGIASELAEDGRVRDMMHRIERLNALESTALQTGQRLVVPAS</sequence>